<accession>A0ABV6T6P3</accession>
<reference evidence="1 2" key="1">
    <citation type="submission" date="2024-09" db="EMBL/GenBank/DDBJ databases">
        <authorList>
            <person name="Sun Q."/>
            <person name="Mori K."/>
        </authorList>
    </citation>
    <scope>NUCLEOTIDE SEQUENCE [LARGE SCALE GENOMIC DNA]</scope>
    <source>
        <strain evidence="1 2">KCTC 42086</strain>
    </source>
</reference>
<keyword evidence="2" id="KW-1185">Reference proteome</keyword>
<proteinExistence type="predicted"/>
<name>A0ABV6T6P3_9RHOB</name>
<comment type="caution">
    <text evidence="1">The sequence shown here is derived from an EMBL/GenBank/DDBJ whole genome shotgun (WGS) entry which is preliminary data.</text>
</comment>
<sequence>MAYVPLAASPLPLWESGGVHLKPTLLRAAGRGMPTPTRLGQAQATAARALADEGVAAGSLGFAILHLGADADWLLVDWWVNGDALAQRLFAGTAAGGPFLPVAPRPLVACVWELAVIAHERAAWIAAMMDGDAGGGSERGRGAAAYLADRLPEGMC</sequence>
<dbReference type="RefSeq" id="WP_394320795.1">
    <property type="nucleotide sequence ID" value="NZ_JBHMQU010000063.1"/>
</dbReference>
<gene>
    <name evidence="1" type="ORF">ACFHYO_12515</name>
</gene>
<organism evidence="1 2">
    <name type="scientific">Paracoccus panacisoli</name>
    <dbReference type="NCBI Taxonomy" id="1510163"/>
    <lineage>
        <taxon>Bacteria</taxon>
        <taxon>Pseudomonadati</taxon>
        <taxon>Pseudomonadota</taxon>
        <taxon>Alphaproteobacteria</taxon>
        <taxon>Rhodobacterales</taxon>
        <taxon>Paracoccaceae</taxon>
        <taxon>Paracoccus</taxon>
    </lineage>
</organism>
<evidence type="ECO:0000313" key="1">
    <source>
        <dbReference type="EMBL" id="MFC0812929.1"/>
    </source>
</evidence>
<protein>
    <recommendedName>
        <fullName evidence="3">Antibiotic biosynthesis monooxygenase</fullName>
    </recommendedName>
</protein>
<dbReference type="Proteomes" id="UP001589920">
    <property type="component" value="Unassembled WGS sequence"/>
</dbReference>
<evidence type="ECO:0000313" key="2">
    <source>
        <dbReference type="Proteomes" id="UP001589920"/>
    </source>
</evidence>
<dbReference type="EMBL" id="JBHMQU010000063">
    <property type="protein sequence ID" value="MFC0812929.1"/>
    <property type="molecule type" value="Genomic_DNA"/>
</dbReference>
<evidence type="ECO:0008006" key="3">
    <source>
        <dbReference type="Google" id="ProtNLM"/>
    </source>
</evidence>